<feature type="region of interest" description="Disordered" evidence="1">
    <location>
        <begin position="17"/>
        <end position="38"/>
    </location>
</feature>
<feature type="compositionally biased region" description="Basic and acidic residues" evidence="1">
    <location>
        <begin position="112"/>
        <end position="125"/>
    </location>
</feature>
<dbReference type="EMBL" id="CABFOC020000013">
    <property type="protein sequence ID" value="CAH0045921.1"/>
    <property type="molecule type" value="Genomic_DNA"/>
</dbReference>
<feature type="transmembrane region" description="Helical" evidence="2">
    <location>
        <begin position="45"/>
        <end position="67"/>
    </location>
</feature>
<evidence type="ECO:0000313" key="3">
    <source>
        <dbReference type="EMBL" id="CAH0045921.1"/>
    </source>
</evidence>
<gene>
    <name evidence="3" type="ORF">CSOL1703_00012554</name>
</gene>
<evidence type="ECO:0000256" key="2">
    <source>
        <dbReference type="SAM" id="Phobius"/>
    </source>
</evidence>
<evidence type="ECO:0000313" key="4">
    <source>
        <dbReference type="Proteomes" id="UP000775872"/>
    </source>
</evidence>
<proteinExistence type="predicted"/>
<keyword evidence="4" id="KW-1185">Reference proteome</keyword>
<evidence type="ECO:0000256" key="1">
    <source>
        <dbReference type="SAM" id="MobiDB-lite"/>
    </source>
</evidence>
<comment type="caution">
    <text evidence="3">The sequence shown here is derived from an EMBL/GenBank/DDBJ whole genome shotgun (WGS) entry which is preliminary data.</text>
</comment>
<feature type="region of interest" description="Disordered" evidence="1">
    <location>
        <begin position="112"/>
        <end position="139"/>
    </location>
</feature>
<keyword evidence="2" id="KW-1133">Transmembrane helix</keyword>
<dbReference type="Proteomes" id="UP000775872">
    <property type="component" value="Unassembled WGS sequence"/>
</dbReference>
<keyword evidence="2" id="KW-0812">Transmembrane</keyword>
<accession>A0A9N9W5S6</accession>
<protein>
    <submittedName>
        <fullName evidence="3">Uncharacterized protein</fullName>
    </submittedName>
</protein>
<keyword evidence="2" id="KW-0472">Membrane</keyword>
<reference evidence="4" key="1">
    <citation type="submission" date="2019-06" db="EMBL/GenBank/DDBJ databases">
        <authorList>
            <person name="Broberg M."/>
        </authorList>
    </citation>
    <scope>NUCLEOTIDE SEQUENCE [LARGE SCALE GENOMIC DNA]</scope>
</reference>
<dbReference type="OrthoDB" id="5149108at2759"/>
<feature type="compositionally biased region" description="Polar residues" evidence="1">
    <location>
        <begin position="20"/>
        <end position="35"/>
    </location>
</feature>
<sequence>MPVVASASATTITLHPGPTLLTTSSVTPDSQANTSPAPPSLTHVVVLAIALSFTLTGLLATMTYLVWKRRVGKARRDEMIESRSEIPHCRSPRLRKSQARFDKAELDARSCELRSPLSDKDDGRATRSPAELPATPVSKKLEAALSKETRWF</sequence>
<organism evidence="3 4">
    <name type="scientific">Clonostachys solani</name>
    <dbReference type="NCBI Taxonomy" id="160281"/>
    <lineage>
        <taxon>Eukaryota</taxon>
        <taxon>Fungi</taxon>
        <taxon>Dikarya</taxon>
        <taxon>Ascomycota</taxon>
        <taxon>Pezizomycotina</taxon>
        <taxon>Sordariomycetes</taxon>
        <taxon>Hypocreomycetidae</taxon>
        <taxon>Hypocreales</taxon>
        <taxon>Bionectriaceae</taxon>
        <taxon>Clonostachys</taxon>
    </lineage>
</organism>
<reference evidence="3 4" key="2">
    <citation type="submission" date="2021-10" db="EMBL/GenBank/DDBJ databases">
        <authorList>
            <person name="Piombo E."/>
        </authorList>
    </citation>
    <scope>NUCLEOTIDE SEQUENCE [LARGE SCALE GENOMIC DNA]</scope>
</reference>
<name>A0A9N9W5S6_9HYPO</name>
<dbReference type="AlphaFoldDB" id="A0A9N9W5S6"/>